<proteinExistence type="predicted"/>
<feature type="domain" description="DUF3048" evidence="1">
    <location>
        <begin position="91"/>
        <end position="227"/>
    </location>
</feature>
<dbReference type="Pfam" id="PF11258">
    <property type="entry name" value="DUF3048"/>
    <property type="match status" value="1"/>
</dbReference>
<dbReference type="STRING" id="56779.SAMN05421834_107109"/>
<dbReference type="Gene3D" id="3.50.90.10">
    <property type="entry name" value="YerB-like"/>
    <property type="match status" value="1"/>
</dbReference>
<evidence type="ECO:0000259" key="1">
    <source>
        <dbReference type="Pfam" id="PF11258"/>
    </source>
</evidence>
<dbReference type="Pfam" id="PF17479">
    <property type="entry name" value="DUF3048_C"/>
    <property type="match status" value="1"/>
</dbReference>
<keyword evidence="4" id="KW-1185">Reference proteome</keyword>
<organism evidence="3 4">
    <name type="scientific">Halanaerobium kushneri</name>
    <dbReference type="NCBI Taxonomy" id="56779"/>
    <lineage>
        <taxon>Bacteria</taxon>
        <taxon>Bacillati</taxon>
        <taxon>Bacillota</taxon>
        <taxon>Clostridia</taxon>
        <taxon>Halanaerobiales</taxon>
        <taxon>Halanaerobiaceae</taxon>
        <taxon>Halanaerobium</taxon>
    </lineage>
</organism>
<reference evidence="4" key="1">
    <citation type="submission" date="2017-01" db="EMBL/GenBank/DDBJ databases">
        <authorList>
            <person name="Varghese N."/>
            <person name="Submissions S."/>
        </authorList>
    </citation>
    <scope>NUCLEOTIDE SEQUENCE [LARGE SCALE GENOMIC DNA]</scope>
    <source>
        <strain evidence="4">ATCC 700103</strain>
    </source>
</reference>
<dbReference type="InterPro" id="IPR023158">
    <property type="entry name" value="YerB-like_sf"/>
</dbReference>
<protein>
    <recommendedName>
        <fullName evidence="5">DUF3048 domain-containing protein</fullName>
    </recommendedName>
</protein>
<dbReference type="PROSITE" id="PS51257">
    <property type="entry name" value="PROKAR_LIPOPROTEIN"/>
    <property type="match status" value="1"/>
</dbReference>
<evidence type="ECO:0000313" key="4">
    <source>
        <dbReference type="Proteomes" id="UP000185669"/>
    </source>
</evidence>
<dbReference type="EMBL" id="FTNC01000007">
    <property type="protein sequence ID" value="SIQ72869.1"/>
    <property type="molecule type" value="Genomic_DNA"/>
</dbReference>
<dbReference type="InterPro" id="IPR021416">
    <property type="entry name" value="DUF3048_N"/>
</dbReference>
<dbReference type="Proteomes" id="UP000185669">
    <property type="component" value="Unassembled WGS sequence"/>
</dbReference>
<name>A0A1N6V541_9FIRM</name>
<accession>A0A1N6V541</accession>
<dbReference type="InterPro" id="IPR035328">
    <property type="entry name" value="DUF3048_C"/>
</dbReference>
<gene>
    <name evidence="3" type="ORF">SAMN05421834_107109</name>
</gene>
<dbReference type="SUPFAM" id="SSF159774">
    <property type="entry name" value="YerB-like"/>
    <property type="match status" value="1"/>
</dbReference>
<feature type="domain" description="DUF3048" evidence="2">
    <location>
        <begin position="255"/>
        <end position="364"/>
    </location>
</feature>
<sequence length="375" mass="42994">MKMMNNFWGEKMKSKLYILLILLLSALLLFTACSSEKVQQPQQTEDDIKQQGNLSQDDLKEEIQNIEKEYEAQTPEEKQITENDYNAVSPFTGLPITKNYYKRAVAVSIENSPAARPQSGLNEAKLVYEFMLEGGITRFLAIFWPEVPEKIGPIRSARPALVKTAQSYDAVFLHAGASPDGFAILAVNDILHLDQLYKSQYFWRSSKRSAPHNLYSGEEPLKNYLDNLAEKEYPEQFNFLTASVVSDFEEAENISIDYWGPYKVLYEYNSLENNYLRFLNSRDNPHLVENGDQLKAKNIIVQYVKTSTKDREGRQDIDLKSGGKMKLFRDGLVIKGSWENNDNQITYFNTAGEEIELNRGQTWIQVVPNSTEVTY</sequence>
<evidence type="ECO:0000259" key="2">
    <source>
        <dbReference type="Pfam" id="PF17479"/>
    </source>
</evidence>
<dbReference type="AlphaFoldDB" id="A0A1N6V541"/>
<evidence type="ECO:0000313" key="3">
    <source>
        <dbReference type="EMBL" id="SIQ72869.1"/>
    </source>
</evidence>
<evidence type="ECO:0008006" key="5">
    <source>
        <dbReference type="Google" id="ProtNLM"/>
    </source>
</evidence>